<evidence type="ECO:0008006" key="3">
    <source>
        <dbReference type="Google" id="ProtNLM"/>
    </source>
</evidence>
<dbReference type="PROSITE" id="PS51257">
    <property type="entry name" value="PROKAR_LIPOPROTEIN"/>
    <property type="match status" value="1"/>
</dbReference>
<evidence type="ECO:0000313" key="1">
    <source>
        <dbReference type="EMBL" id="OQP47723.1"/>
    </source>
</evidence>
<proteinExistence type="predicted"/>
<gene>
    <name evidence="1" type="ORF">A4R26_31935</name>
</gene>
<evidence type="ECO:0000313" key="2">
    <source>
        <dbReference type="Proteomes" id="UP000192276"/>
    </source>
</evidence>
<dbReference type="RefSeq" id="WP_081170498.1">
    <property type="nucleotide sequence ID" value="NZ_LWBP01000242.1"/>
</dbReference>
<reference evidence="2" key="1">
    <citation type="submission" date="2016-04" db="EMBL/GenBank/DDBJ databases">
        <authorList>
            <person name="Chen L."/>
            <person name="Zhuang W."/>
            <person name="Wang G."/>
        </authorList>
    </citation>
    <scope>NUCLEOTIDE SEQUENCE [LARGE SCALE GENOMIC DNA]</scope>
    <source>
        <strain evidence="2">208</strain>
    </source>
</reference>
<name>A0A1V9ENI7_9BACT</name>
<organism evidence="1 2">
    <name type="scientific">Niastella populi</name>
    <dbReference type="NCBI Taxonomy" id="550983"/>
    <lineage>
        <taxon>Bacteria</taxon>
        <taxon>Pseudomonadati</taxon>
        <taxon>Bacteroidota</taxon>
        <taxon>Chitinophagia</taxon>
        <taxon>Chitinophagales</taxon>
        <taxon>Chitinophagaceae</taxon>
        <taxon>Niastella</taxon>
    </lineage>
</organism>
<dbReference type="AlphaFoldDB" id="A0A1V9ENI7"/>
<sequence>MKKFSYLILLAVAGCITKSTNKVPVYLENNSETDSIINIKTLINGKFYKDVPVKRNPIADRYEKLMVEWPDTMDSTVLTFIIKETGDSTRCVLHRDSLNPKTWVHVNFSEAIFKKGSKLYDVILSSDSVVKHEFYSEVINR</sequence>
<keyword evidence="2" id="KW-1185">Reference proteome</keyword>
<dbReference type="EMBL" id="LWBP01000242">
    <property type="protein sequence ID" value="OQP47723.1"/>
    <property type="molecule type" value="Genomic_DNA"/>
</dbReference>
<comment type="caution">
    <text evidence="1">The sequence shown here is derived from an EMBL/GenBank/DDBJ whole genome shotgun (WGS) entry which is preliminary data.</text>
</comment>
<accession>A0A1V9ENI7</accession>
<dbReference type="Proteomes" id="UP000192276">
    <property type="component" value="Unassembled WGS sequence"/>
</dbReference>
<protein>
    <recommendedName>
        <fullName evidence="3">Lipoprotein</fullName>
    </recommendedName>
</protein>